<dbReference type="Proteomes" id="UP001304895">
    <property type="component" value="Unassembled WGS sequence"/>
</dbReference>
<evidence type="ECO:0000313" key="3">
    <source>
        <dbReference type="Proteomes" id="UP001304895"/>
    </source>
</evidence>
<sequence>MPTLQPNLGSFGATASLQVAWPFSGGQTGCREASCACRPPSLPPVTRGRCSQWAAAPGRLAASRWAITSPMPSLPPVASSSNHQVRSNRRPHRIDRGSHQSLGARTLEGHADGRTCIVFAASHLNDPMRVIAVRCNGDKPMIVAGRRPRESRLDGAKTRPLHGGGWCRDPQITVASNSLSTCLPSANPCARLSAGTPRSEANDVPHRMPCWGRFRDGFSDRPMPRPSLESRDSTDR</sequence>
<reference evidence="2" key="1">
    <citation type="journal article" date="2023" name="Mol. Phylogenet. Evol.">
        <title>Genome-scale phylogeny and comparative genomics of the fungal order Sordariales.</title>
        <authorList>
            <person name="Hensen N."/>
            <person name="Bonometti L."/>
            <person name="Westerberg I."/>
            <person name="Brannstrom I.O."/>
            <person name="Guillou S."/>
            <person name="Cros-Aarteil S."/>
            <person name="Calhoun S."/>
            <person name="Haridas S."/>
            <person name="Kuo A."/>
            <person name="Mondo S."/>
            <person name="Pangilinan J."/>
            <person name="Riley R."/>
            <person name="LaButti K."/>
            <person name="Andreopoulos B."/>
            <person name="Lipzen A."/>
            <person name="Chen C."/>
            <person name="Yan M."/>
            <person name="Daum C."/>
            <person name="Ng V."/>
            <person name="Clum A."/>
            <person name="Steindorff A."/>
            <person name="Ohm R.A."/>
            <person name="Martin F."/>
            <person name="Silar P."/>
            <person name="Natvig D.O."/>
            <person name="Lalanne C."/>
            <person name="Gautier V."/>
            <person name="Ament-Velasquez S.L."/>
            <person name="Kruys A."/>
            <person name="Hutchinson M.I."/>
            <person name="Powell A.J."/>
            <person name="Barry K."/>
            <person name="Miller A.N."/>
            <person name="Grigoriev I.V."/>
            <person name="Debuchy R."/>
            <person name="Gladieux P."/>
            <person name="Hiltunen Thoren M."/>
            <person name="Johannesson H."/>
        </authorList>
    </citation>
    <scope>NUCLEOTIDE SEQUENCE</scope>
    <source>
        <strain evidence="2">CBS 123565</strain>
    </source>
</reference>
<protein>
    <submittedName>
        <fullName evidence="2">Uncharacterized protein</fullName>
    </submittedName>
</protein>
<accession>A0AAN6ZE74</accession>
<comment type="caution">
    <text evidence="2">The sequence shown here is derived from an EMBL/GenBank/DDBJ whole genome shotgun (WGS) entry which is preliminary data.</text>
</comment>
<reference evidence="2" key="2">
    <citation type="submission" date="2023-05" db="EMBL/GenBank/DDBJ databases">
        <authorList>
            <consortium name="Lawrence Berkeley National Laboratory"/>
            <person name="Steindorff A."/>
            <person name="Hensen N."/>
            <person name="Bonometti L."/>
            <person name="Westerberg I."/>
            <person name="Brannstrom I.O."/>
            <person name="Guillou S."/>
            <person name="Cros-Aarteil S."/>
            <person name="Calhoun S."/>
            <person name="Haridas S."/>
            <person name="Kuo A."/>
            <person name="Mondo S."/>
            <person name="Pangilinan J."/>
            <person name="Riley R."/>
            <person name="Labutti K."/>
            <person name="Andreopoulos B."/>
            <person name="Lipzen A."/>
            <person name="Chen C."/>
            <person name="Yanf M."/>
            <person name="Daum C."/>
            <person name="Ng V."/>
            <person name="Clum A."/>
            <person name="Ohm R."/>
            <person name="Martin F."/>
            <person name="Silar P."/>
            <person name="Natvig D."/>
            <person name="Lalanne C."/>
            <person name="Gautier V."/>
            <person name="Ament-Velasquez S.L."/>
            <person name="Kruys A."/>
            <person name="Hutchinson M.I."/>
            <person name="Powell A.J."/>
            <person name="Barry K."/>
            <person name="Miller A.N."/>
            <person name="Grigoriev I.V."/>
            <person name="Debuchy R."/>
            <person name="Gladieux P."/>
            <person name="Thoren M.H."/>
            <person name="Johannesson H."/>
        </authorList>
    </citation>
    <scope>NUCLEOTIDE SEQUENCE</scope>
    <source>
        <strain evidence="2">CBS 123565</strain>
    </source>
</reference>
<feature type="region of interest" description="Disordered" evidence="1">
    <location>
        <begin position="71"/>
        <end position="104"/>
    </location>
</feature>
<organism evidence="2 3">
    <name type="scientific">Trichocladium antarcticum</name>
    <dbReference type="NCBI Taxonomy" id="1450529"/>
    <lineage>
        <taxon>Eukaryota</taxon>
        <taxon>Fungi</taxon>
        <taxon>Dikarya</taxon>
        <taxon>Ascomycota</taxon>
        <taxon>Pezizomycotina</taxon>
        <taxon>Sordariomycetes</taxon>
        <taxon>Sordariomycetidae</taxon>
        <taxon>Sordariales</taxon>
        <taxon>Chaetomiaceae</taxon>
        <taxon>Trichocladium</taxon>
    </lineage>
</organism>
<gene>
    <name evidence="2" type="ORF">BT67DRAFT_262227</name>
</gene>
<dbReference type="EMBL" id="MU853405">
    <property type="protein sequence ID" value="KAK4135830.1"/>
    <property type="molecule type" value="Genomic_DNA"/>
</dbReference>
<dbReference type="AlphaFoldDB" id="A0AAN6ZE74"/>
<proteinExistence type="predicted"/>
<keyword evidence="3" id="KW-1185">Reference proteome</keyword>
<evidence type="ECO:0000256" key="1">
    <source>
        <dbReference type="SAM" id="MobiDB-lite"/>
    </source>
</evidence>
<name>A0AAN6ZE74_9PEZI</name>
<evidence type="ECO:0000313" key="2">
    <source>
        <dbReference type="EMBL" id="KAK4135830.1"/>
    </source>
</evidence>
<feature type="region of interest" description="Disordered" evidence="1">
    <location>
        <begin position="215"/>
        <end position="236"/>
    </location>
</feature>